<dbReference type="SUPFAM" id="SSF55486">
    <property type="entry name" value="Metalloproteases ('zincins'), catalytic domain"/>
    <property type="match status" value="1"/>
</dbReference>
<evidence type="ECO:0000313" key="10">
    <source>
        <dbReference type="Proteomes" id="UP000035642"/>
    </source>
</evidence>
<evidence type="ECO:0000256" key="2">
    <source>
        <dbReference type="ARBA" id="ARBA00007357"/>
    </source>
</evidence>
<feature type="domain" description="Peptidase M13 N-terminal" evidence="9">
    <location>
        <begin position="8"/>
        <end position="102"/>
    </location>
</feature>
<dbReference type="Gene3D" id="3.40.390.10">
    <property type="entry name" value="Collagenase (Catalytic Domain)"/>
    <property type="match status" value="3"/>
</dbReference>
<evidence type="ECO:0000256" key="5">
    <source>
        <dbReference type="ARBA" id="ARBA00022801"/>
    </source>
</evidence>
<dbReference type="PANTHER" id="PTHR11733:SF240">
    <property type="entry name" value="GH14155P-RELATED"/>
    <property type="match status" value="1"/>
</dbReference>
<protein>
    <submittedName>
        <fullName evidence="11">Peptidase_M13 domain-containing protein</fullName>
    </submittedName>
</protein>
<evidence type="ECO:0000256" key="1">
    <source>
        <dbReference type="ARBA" id="ARBA00001947"/>
    </source>
</evidence>
<keyword evidence="7" id="KW-0482">Metalloprotease</keyword>
<keyword evidence="5" id="KW-0378">Hydrolase</keyword>
<evidence type="ECO:0000259" key="8">
    <source>
        <dbReference type="Pfam" id="PF01431"/>
    </source>
</evidence>
<dbReference type="STRING" id="6313.A0A0K0D0K2"/>
<accession>A0A0K0D0K2</accession>
<proteinExistence type="inferred from homology"/>
<dbReference type="InterPro" id="IPR000718">
    <property type="entry name" value="Peptidase_M13"/>
</dbReference>
<evidence type="ECO:0000256" key="6">
    <source>
        <dbReference type="ARBA" id="ARBA00022833"/>
    </source>
</evidence>
<evidence type="ECO:0000313" key="11">
    <source>
        <dbReference type="WBParaSite" id="ACAC_0000359301-mRNA-1"/>
    </source>
</evidence>
<dbReference type="GO" id="GO:0016485">
    <property type="term" value="P:protein processing"/>
    <property type="evidence" value="ECO:0007669"/>
    <property type="project" value="TreeGrafter"/>
</dbReference>
<sequence>MKKCIDHYSTDDTTRRMFARSWNLMSIDDLQDKFHFVDWKTYFSQVPKVAQGVIQQADFKVSVSEPKQFTKMSEAFRTFNKTHLVNYLFMRLLLGNAQYLPTYASSLKYLPASYILHSFTPFNLFFEKKIKRTSFKNWLKLNERTFQRRIVCSNKKEDLLVLGRKRSGFRFSHTADTLADTQADCAGVANTLMQFANGRVFVDYLYPDDSSKKMIRESITPIKPDSAIDSRTAGGVISNVIHSFQGMIDQLDWMSIETKKKAYDKTANIVKNIAFPDWITDNKKLDAYYYDLSFDTSKNYYDMWTNLTTLAFPLQHLFIKVSATCGGVYLWAKNRNCRESASKVLSSLKRVDEFKTAIQFNIELQYKQLTAAATDRHDFLGQPGTVNAWYQPELNSITFPAGILQPPYFHPKWPASINYGGMGLVAGHELTHGFDDEGVQWGPEGAITFPACENCTGWMDQQSTAGFNSMAHCIIDDRARLSNIVSAAQCVAVSPILLVSNPTFEFNIYISERKERISPTMEVERLPDDIYELFAHLVFQVWCERERTDDQLYKQLMVDPHSPARYRVFGTIQNYPAFRAAYNCPANSVYSPAHHCSVWVPTIEP</sequence>
<keyword evidence="3" id="KW-0645">Protease</keyword>
<dbReference type="PANTHER" id="PTHR11733">
    <property type="entry name" value="ZINC METALLOPROTEASE FAMILY M13 NEPRILYSIN-RELATED"/>
    <property type="match status" value="1"/>
</dbReference>
<reference evidence="11" key="2">
    <citation type="submission" date="2017-02" db="UniProtKB">
        <authorList>
            <consortium name="WormBaseParasite"/>
        </authorList>
    </citation>
    <scope>IDENTIFICATION</scope>
</reference>
<dbReference type="CDD" id="cd08662">
    <property type="entry name" value="M13"/>
    <property type="match status" value="1"/>
</dbReference>
<dbReference type="WBParaSite" id="ACAC_0000359301-mRNA-1">
    <property type="protein sequence ID" value="ACAC_0000359301-mRNA-1"/>
    <property type="gene ID" value="ACAC_0000359301"/>
</dbReference>
<comment type="similarity">
    <text evidence="2">Belongs to the peptidase M13 family.</text>
</comment>
<keyword evidence="10" id="KW-1185">Reference proteome</keyword>
<evidence type="ECO:0000259" key="9">
    <source>
        <dbReference type="Pfam" id="PF05649"/>
    </source>
</evidence>
<feature type="domain" description="Peptidase M13 N-terminal" evidence="9">
    <location>
        <begin position="180"/>
        <end position="276"/>
    </location>
</feature>
<evidence type="ECO:0000256" key="3">
    <source>
        <dbReference type="ARBA" id="ARBA00022670"/>
    </source>
</evidence>
<dbReference type="InterPro" id="IPR008753">
    <property type="entry name" value="Peptidase_M13_N"/>
</dbReference>
<dbReference type="Gene3D" id="1.10.1380.10">
    <property type="entry name" value="Neutral endopeptidase , domain2"/>
    <property type="match status" value="3"/>
</dbReference>
<dbReference type="GO" id="GO:0046872">
    <property type="term" value="F:metal ion binding"/>
    <property type="evidence" value="ECO:0007669"/>
    <property type="project" value="UniProtKB-KW"/>
</dbReference>
<dbReference type="GO" id="GO:0005886">
    <property type="term" value="C:plasma membrane"/>
    <property type="evidence" value="ECO:0007669"/>
    <property type="project" value="TreeGrafter"/>
</dbReference>
<evidence type="ECO:0000256" key="4">
    <source>
        <dbReference type="ARBA" id="ARBA00022723"/>
    </source>
</evidence>
<dbReference type="Pfam" id="PF01431">
    <property type="entry name" value="Peptidase_M13"/>
    <property type="match status" value="1"/>
</dbReference>
<dbReference type="AlphaFoldDB" id="A0A0K0D0K2"/>
<dbReference type="InterPro" id="IPR042089">
    <property type="entry name" value="Peptidase_M13_dom_2"/>
</dbReference>
<dbReference type="Proteomes" id="UP000035642">
    <property type="component" value="Unassembled WGS sequence"/>
</dbReference>
<dbReference type="PROSITE" id="PS51885">
    <property type="entry name" value="NEPRILYSIN"/>
    <property type="match status" value="1"/>
</dbReference>
<organism evidence="10 11">
    <name type="scientific">Angiostrongylus cantonensis</name>
    <name type="common">Rat lungworm</name>
    <dbReference type="NCBI Taxonomy" id="6313"/>
    <lineage>
        <taxon>Eukaryota</taxon>
        <taxon>Metazoa</taxon>
        <taxon>Ecdysozoa</taxon>
        <taxon>Nematoda</taxon>
        <taxon>Chromadorea</taxon>
        <taxon>Rhabditida</taxon>
        <taxon>Rhabditina</taxon>
        <taxon>Rhabditomorpha</taxon>
        <taxon>Strongyloidea</taxon>
        <taxon>Metastrongylidae</taxon>
        <taxon>Angiostrongylus</taxon>
    </lineage>
</organism>
<evidence type="ECO:0000256" key="7">
    <source>
        <dbReference type="ARBA" id="ARBA00023049"/>
    </source>
</evidence>
<name>A0A0K0D0K2_ANGCA</name>
<dbReference type="InterPro" id="IPR024079">
    <property type="entry name" value="MetalloPept_cat_dom_sf"/>
</dbReference>
<dbReference type="PRINTS" id="PR00786">
    <property type="entry name" value="NEPRILYSIN"/>
</dbReference>
<keyword evidence="6" id="KW-0862">Zinc</keyword>
<dbReference type="GO" id="GO:0004222">
    <property type="term" value="F:metalloendopeptidase activity"/>
    <property type="evidence" value="ECO:0007669"/>
    <property type="project" value="InterPro"/>
</dbReference>
<dbReference type="InterPro" id="IPR018497">
    <property type="entry name" value="Peptidase_M13_C"/>
</dbReference>
<dbReference type="Pfam" id="PF05649">
    <property type="entry name" value="Peptidase_M13_N"/>
    <property type="match status" value="2"/>
</dbReference>
<reference evidence="10" key="1">
    <citation type="submission" date="2012-09" db="EMBL/GenBank/DDBJ databases">
        <authorList>
            <person name="Martin A.A."/>
        </authorList>
    </citation>
    <scope>NUCLEOTIDE SEQUENCE</scope>
</reference>
<keyword evidence="4" id="KW-0479">Metal-binding</keyword>
<comment type="cofactor">
    <cofactor evidence="1">
        <name>Zn(2+)</name>
        <dbReference type="ChEBI" id="CHEBI:29105"/>
    </cofactor>
</comment>
<feature type="domain" description="Peptidase M13 C-terminal" evidence="8">
    <location>
        <begin position="387"/>
        <end position="598"/>
    </location>
</feature>